<dbReference type="GeneID" id="29118521"/>
<sequence>MSLMSAFIHSAQLALIRFPITTTCFTDILHFYLVIVCVHVSFQTKMYARPPLCSALTTTGVNVACTSVSLLSNSHVSPPVLVYCSASAHAKQKKAAQTPCLREVRQQNHEWTKITRQARGENPGLPSQAPHSHAIHRFSTPILQRKGKARRR</sequence>
<reference evidence="3 4" key="1">
    <citation type="submission" date="2016-05" db="EMBL/GenBank/DDBJ databases">
        <title>Comparative analysis of secretome profiles of manganese(II)-oxidizing ascomycete fungi.</title>
        <authorList>
            <consortium name="DOE Joint Genome Institute"/>
            <person name="Zeiner C.A."/>
            <person name="Purvine S.O."/>
            <person name="Zink E.M."/>
            <person name="Wu S."/>
            <person name="Pasa-Tolic L."/>
            <person name="Chaput D.L."/>
            <person name="Haridas S."/>
            <person name="Grigoriev I.V."/>
            <person name="Santelli C.M."/>
            <person name="Hansel C.M."/>
        </authorList>
    </citation>
    <scope>NUCLEOTIDE SEQUENCE [LARGE SCALE GENOMIC DNA]</scope>
    <source>
        <strain evidence="3 4">SRC1lrK2f</strain>
    </source>
</reference>
<organism evidence="3 4">
    <name type="scientific">Alternaria alternata</name>
    <name type="common">Alternaria rot fungus</name>
    <name type="synonym">Torula alternata</name>
    <dbReference type="NCBI Taxonomy" id="5599"/>
    <lineage>
        <taxon>Eukaryota</taxon>
        <taxon>Fungi</taxon>
        <taxon>Dikarya</taxon>
        <taxon>Ascomycota</taxon>
        <taxon>Pezizomycotina</taxon>
        <taxon>Dothideomycetes</taxon>
        <taxon>Pleosporomycetidae</taxon>
        <taxon>Pleosporales</taxon>
        <taxon>Pleosporineae</taxon>
        <taxon>Pleosporaceae</taxon>
        <taxon>Alternaria</taxon>
        <taxon>Alternaria sect. Alternaria</taxon>
        <taxon>Alternaria alternata complex</taxon>
    </lineage>
</organism>
<dbReference type="EMBL" id="KV441474">
    <property type="protein sequence ID" value="OAG22339.1"/>
    <property type="molecule type" value="Genomic_DNA"/>
</dbReference>
<keyword evidence="2" id="KW-0812">Transmembrane</keyword>
<evidence type="ECO:0000313" key="4">
    <source>
        <dbReference type="Proteomes" id="UP000077248"/>
    </source>
</evidence>
<feature type="region of interest" description="Disordered" evidence="1">
    <location>
        <begin position="118"/>
        <end position="152"/>
    </location>
</feature>
<gene>
    <name evidence="3" type="ORF">CC77DRAFT_726341</name>
</gene>
<dbReference type="AlphaFoldDB" id="A0A177DU58"/>
<evidence type="ECO:0000256" key="1">
    <source>
        <dbReference type="SAM" id="MobiDB-lite"/>
    </source>
</evidence>
<keyword evidence="2" id="KW-1133">Transmembrane helix</keyword>
<name>A0A177DU58_ALTAL</name>
<dbReference type="RefSeq" id="XP_018387760.1">
    <property type="nucleotide sequence ID" value="XM_018532927.1"/>
</dbReference>
<keyword evidence="2" id="KW-0472">Membrane</keyword>
<dbReference type="Proteomes" id="UP000077248">
    <property type="component" value="Unassembled WGS sequence"/>
</dbReference>
<feature type="transmembrane region" description="Helical" evidence="2">
    <location>
        <begin position="20"/>
        <end position="42"/>
    </location>
</feature>
<protein>
    <submittedName>
        <fullName evidence="3">Uncharacterized protein</fullName>
    </submittedName>
</protein>
<evidence type="ECO:0000256" key="2">
    <source>
        <dbReference type="SAM" id="Phobius"/>
    </source>
</evidence>
<proteinExistence type="predicted"/>
<keyword evidence="4" id="KW-1185">Reference proteome</keyword>
<dbReference type="KEGG" id="aalt:CC77DRAFT_726341"/>
<evidence type="ECO:0000313" key="3">
    <source>
        <dbReference type="EMBL" id="OAG22339.1"/>
    </source>
</evidence>
<accession>A0A177DU58</accession>
<dbReference type="VEuPathDB" id="FungiDB:CC77DRAFT_726341"/>